<dbReference type="Pfam" id="PF21082">
    <property type="entry name" value="MS_channel_3rd"/>
    <property type="match status" value="1"/>
</dbReference>
<keyword evidence="10" id="KW-1185">Reference proteome</keyword>
<feature type="transmembrane region" description="Helical" evidence="7">
    <location>
        <begin position="217"/>
        <end position="240"/>
    </location>
</feature>
<feature type="transmembrane region" description="Helical" evidence="7">
    <location>
        <begin position="177"/>
        <end position="196"/>
    </location>
</feature>
<dbReference type="InterPro" id="IPR023408">
    <property type="entry name" value="MscS_beta-dom_sf"/>
</dbReference>
<accession>A0A4S2HCH7</accession>
<dbReference type="SUPFAM" id="SSF50182">
    <property type="entry name" value="Sm-like ribonucleoproteins"/>
    <property type="match status" value="1"/>
</dbReference>
<evidence type="ECO:0000256" key="6">
    <source>
        <dbReference type="ARBA" id="ARBA00023136"/>
    </source>
</evidence>
<evidence type="ECO:0000256" key="5">
    <source>
        <dbReference type="ARBA" id="ARBA00022989"/>
    </source>
</evidence>
<evidence type="ECO:0000256" key="7">
    <source>
        <dbReference type="SAM" id="Phobius"/>
    </source>
</evidence>
<keyword evidence="5 7" id="KW-1133">Transmembrane helix</keyword>
<dbReference type="Pfam" id="PF00924">
    <property type="entry name" value="MS_channel_2nd"/>
    <property type="match status" value="1"/>
</dbReference>
<feature type="transmembrane region" description="Helical" evidence="7">
    <location>
        <begin position="80"/>
        <end position="102"/>
    </location>
</feature>
<dbReference type="EMBL" id="SRXV01000001">
    <property type="protein sequence ID" value="TGY93755.1"/>
    <property type="molecule type" value="Genomic_DNA"/>
</dbReference>
<feature type="transmembrane region" description="Helical" evidence="7">
    <location>
        <begin position="108"/>
        <end position="129"/>
    </location>
</feature>
<evidence type="ECO:0000256" key="2">
    <source>
        <dbReference type="ARBA" id="ARBA00008017"/>
    </source>
</evidence>
<keyword evidence="4 7" id="KW-0812">Transmembrane</keyword>
<dbReference type="Proteomes" id="UP000305451">
    <property type="component" value="Unassembled WGS sequence"/>
</dbReference>
<dbReference type="SUPFAM" id="SSF82689">
    <property type="entry name" value="Mechanosensitive channel protein MscS (YggB), C-terminal domain"/>
    <property type="match status" value="1"/>
</dbReference>
<dbReference type="InterPro" id="IPR052702">
    <property type="entry name" value="MscS-like_channel"/>
</dbReference>
<name>A0A4S2HCH7_9PROT</name>
<dbReference type="InterPro" id="IPR049278">
    <property type="entry name" value="MS_channel_C"/>
</dbReference>
<organism evidence="9 10">
    <name type="scientific">Marinicauda pacifica</name>
    <dbReference type="NCBI Taxonomy" id="1133559"/>
    <lineage>
        <taxon>Bacteria</taxon>
        <taxon>Pseudomonadati</taxon>
        <taxon>Pseudomonadota</taxon>
        <taxon>Alphaproteobacteria</taxon>
        <taxon>Maricaulales</taxon>
        <taxon>Maricaulaceae</taxon>
        <taxon>Marinicauda</taxon>
    </lineage>
</organism>
<evidence type="ECO:0000259" key="8">
    <source>
        <dbReference type="PROSITE" id="PS51707"/>
    </source>
</evidence>
<comment type="similarity">
    <text evidence="2">Belongs to the MscS (TC 1.A.23) family.</text>
</comment>
<keyword evidence="3" id="KW-1003">Cell membrane</keyword>
<dbReference type="SUPFAM" id="SSF82861">
    <property type="entry name" value="Mechanosensitive channel protein MscS (YggB), transmembrane region"/>
    <property type="match status" value="1"/>
</dbReference>
<dbReference type="Gene3D" id="2.30.30.60">
    <property type="match status" value="1"/>
</dbReference>
<dbReference type="AlphaFoldDB" id="A0A4S2HCH7"/>
<dbReference type="InterPro" id="IPR023577">
    <property type="entry name" value="CYTH_domain"/>
</dbReference>
<gene>
    <name evidence="9" type="ORF">E5162_00205</name>
</gene>
<evidence type="ECO:0000256" key="4">
    <source>
        <dbReference type="ARBA" id="ARBA00022692"/>
    </source>
</evidence>
<feature type="transmembrane region" description="Helical" evidence="7">
    <location>
        <begin position="136"/>
        <end position="157"/>
    </location>
</feature>
<sequence>MASEPASPFSLQQLQSLRTRLLEGLDAARAEAFTFDIVLQLGAIAFASVLGLVLGPLLVRLFKRIFAAPKLQPLRDAGARVGASIAGMSLIVMVLVAARIGFEQAGGSVFLLNLAVSLAVAWVIIRVATAFIAEPFWARLIANIVWVIAALNIVGWLSPFSAFLNGIGMDVGEGGRLSLLTVLRAVFILAILYWLATRVSRLLSTRVTKIPNLTPSARLLLTKTVQIGLITLAVVLGLNISGVDLAALAIFSGAVGLGIGFGLQKIFANLISGLILLMDRSIKPGDVITLEDTYGHVNALGMRFASVITRDGMEHIIPNEDFITTKVINWSYSDRAVRVKKEIGVAYGTDVPRAMELIVEAANTVTRVLEAPATRCLLRSFDDSQITLEVRFWISDPEGGVNNVSSDVLVAIWKSFAENDVQFPFPQRDIHLKSEETIRVRLEGRDSPES</sequence>
<dbReference type="PANTHER" id="PTHR30347:SF1">
    <property type="entry name" value="MECHANOSENSITIVE CHANNEL MSCK"/>
    <property type="match status" value="1"/>
</dbReference>
<dbReference type="PANTHER" id="PTHR30347">
    <property type="entry name" value="POTASSIUM CHANNEL RELATED"/>
    <property type="match status" value="1"/>
</dbReference>
<reference evidence="9 10" key="1">
    <citation type="journal article" date="2013" name="Int. J. Syst. Evol. Microbiol.">
        <title>Marinicauda pacifica gen. nov., sp. nov., a prosthecate alphaproteobacterium of the family Hyphomonadaceae isolated from deep seawater.</title>
        <authorList>
            <person name="Zhang X.Y."/>
            <person name="Li G.W."/>
            <person name="Wang C.S."/>
            <person name="Zhang Y.J."/>
            <person name="Xu X.W."/>
            <person name="Li H."/>
            <person name="Liu A."/>
            <person name="Liu C."/>
            <person name="Xie B.B."/>
            <person name="Qin Q.L."/>
            <person name="Xu Z."/>
            <person name="Chen X.L."/>
            <person name="Zhou B.C."/>
            <person name="Zhang Y.Z."/>
        </authorList>
    </citation>
    <scope>NUCLEOTIDE SEQUENCE [LARGE SCALE GENOMIC DNA]</scope>
    <source>
        <strain evidence="9 10">P-1 km-3</strain>
    </source>
</reference>
<dbReference type="Gene3D" id="1.10.287.1260">
    <property type="match status" value="1"/>
</dbReference>
<dbReference type="OrthoDB" id="9799209at2"/>
<dbReference type="InterPro" id="IPR011014">
    <property type="entry name" value="MscS_channel_TM-2"/>
</dbReference>
<proteinExistence type="inferred from homology"/>
<feature type="domain" description="CYTH" evidence="8">
    <location>
        <begin position="385"/>
        <end position="450"/>
    </location>
</feature>
<dbReference type="InterPro" id="IPR006685">
    <property type="entry name" value="MscS_channel_2nd"/>
</dbReference>
<comment type="caution">
    <text evidence="9">The sequence shown here is derived from an EMBL/GenBank/DDBJ whole genome shotgun (WGS) entry which is preliminary data.</text>
</comment>
<evidence type="ECO:0000313" key="9">
    <source>
        <dbReference type="EMBL" id="TGY93755.1"/>
    </source>
</evidence>
<keyword evidence="6 7" id="KW-0472">Membrane</keyword>
<comment type="subcellular location">
    <subcellularLocation>
        <location evidence="1">Cell membrane</location>
        <topology evidence="1">Multi-pass membrane protein</topology>
    </subcellularLocation>
</comment>
<feature type="transmembrane region" description="Helical" evidence="7">
    <location>
        <begin position="37"/>
        <end position="59"/>
    </location>
</feature>
<feature type="transmembrane region" description="Helical" evidence="7">
    <location>
        <begin position="246"/>
        <end position="277"/>
    </location>
</feature>
<dbReference type="Gene3D" id="3.30.70.100">
    <property type="match status" value="1"/>
</dbReference>
<dbReference type="RefSeq" id="WP_135942949.1">
    <property type="nucleotide sequence ID" value="NZ_BMEI01000001.1"/>
</dbReference>
<dbReference type="GO" id="GO:0005886">
    <property type="term" value="C:plasma membrane"/>
    <property type="evidence" value="ECO:0007669"/>
    <property type="project" value="UniProtKB-SubCell"/>
</dbReference>
<dbReference type="InterPro" id="IPR011066">
    <property type="entry name" value="MscS_channel_C_sf"/>
</dbReference>
<dbReference type="GO" id="GO:0008381">
    <property type="term" value="F:mechanosensitive monoatomic ion channel activity"/>
    <property type="evidence" value="ECO:0007669"/>
    <property type="project" value="UniProtKB-ARBA"/>
</dbReference>
<evidence type="ECO:0000256" key="1">
    <source>
        <dbReference type="ARBA" id="ARBA00004651"/>
    </source>
</evidence>
<dbReference type="PROSITE" id="PS51707">
    <property type="entry name" value="CYTH"/>
    <property type="match status" value="1"/>
</dbReference>
<protein>
    <submittedName>
        <fullName evidence="9">Mechanosensitive ion channel</fullName>
    </submittedName>
</protein>
<evidence type="ECO:0000313" key="10">
    <source>
        <dbReference type="Proteomes" id="UP000305451"/>
    </source>
</evidence>
<evidence type="ECO:0000256" key="3">
    <source>
        <dbReference type="ARBA" id="ARBA00022475"/>
    </source>
</evidence>
<dbReference type="InterPro" id="IPR010920">
    <property type="entry name" value="LSM_dom_sf"/>
</dbReference>